<dbReference type="Proteomes" id="UP000191240">
    <property type="component" value="Unassembled WGS sequence"/>
</dbReference>
<dbReference type="FunFam" id="1.10.3470.10:FF:000001">
    <property type="entry name" value="Vitamin B12 ABC transporter permease BtuC"/>
    <property type="match status" value="1"/>
</dbReference>
<accession>A0A1M6D6Q4</accession>
<dbReference type="InterPro" id="IPR000522">
    <property type="entry name" value="ABC_transptr_permease_BtuC"/>
</dbReference>
<dbReference type="EMBL" id="FQYW01000010">
    <property type="protein sequence ID" value="SHI68916.1"/>
    <property type="molecule type" value="Genomic_DNA"/>
</dbReference>
<dbReference type="OrthoDB" id="9811721at2"/>
<dbReference type="RefSeq" id="WP_080325748.1">
    <property type="nucleotide sequence ID" value="NZ_FQYW01000010.1"/>
</dbReference>
<evidence type="ECO:0000256" key="1">
    <source>
        <dbReference type="ARBA" id="ARBA00004651"/>
    </source>
</evidence>
<reference evidence="9 10" key="1">
    <citation type="submission" date="2016-11" db="EMBL/GenBank/DDBJ databases">
        <authorList>
            <person name="Jaros S."/>
            <person name="Januszkiewicz K."/>
            <person name="Wedrychowicz H."/>
        </authorList>
    </citation>
    <scope>NUCLEOTIDE SEQUENCE [LARGE SCALE GENOMIC DNA]</scope>
    <source>
        <strain evidence="9 10">DSM 3074</strain>
    </source>
</reference>
<dbReference type="InterPro" id="IPR037294">
    <property type="entry name" value="ABC_BtuC-like"/>
</dbReference>
<evidence type="ECO:0000256" key="8">
    <source>
        <dbReference type="SAM" id="Phobius"/>
    </source>
</evidence>
<feature type="transmembrane region" description="Helical" evidence="8">
    <location>
        <begin position="317"/>
        <end position="335"/>
    </location>
</feature>
<feature type="transmembrane region" description="Helical" evidence="8">
    <location>
        <begin position="201"/>
        <end position="222"/>
    </location>
</feature>
<evidence type="ECO:0000313" key="9">
    <source>
        <dbReference type="EMBL" id="SHI68916.1"/>
    </source>
</evidence>
<dbReference type="GO" id="GO:0033214">
    <property type="term" value="P:siderophore-iron import into cell"/>
    <property type="evidence" value="ECO:0007669"/>
    <property type="project" value="TreeGrafter"/>
</dbReference>
<keyword evidence="5 8" id="KW-0812">Transmembrane</keyword>
<feature type="transmembrane region" description="Helical" evidence="8">
    <location>
        <begin position="125"/>
        <end position="147"/>
    </location>
</feature>
<dbReference type="GO" id="GO:0022857">
    <property type="term" value="F:transmembrane transporter activity"/>
    <property type="evidence" value="ECO:0007669"/>
    <property type="project" value="InterPro"/>
</dbReference>
<organism evidence="9 10">
    <name type="scientific">Anaerovibrio lipolyticus DSM 3074</name>
    <dbReference type="NCBI Taxonomy" id="1120997"/>
    <lineage>
        <taxon>Bacteria</taxon>
        <taxon>Bacillati</taxon>
        <taxon>Bacillota</taxon>
        <taxon>Negativicutes</taxon>
        <taxon>Selenomonadales</taxon>
        <taxon>Selenomonadaceae</taxon>
        <taxon>Anaerovibrio</taxon>
    </lineage>
</organism>
<dbReference type="PANTHER" id="PTHR30472:SF25">
    <property type="entry name" value="ABC TRANSPORTER PERMEASE PROTEIN MJ0876-RELATED"/>
    <property type="match status" value="1"/>
</dbReference>
<keyword evidence="7 8" id="KW-0472">Membrane</keyword>
<feature type="transmembrane region" description="Helical" evidence="8">
    <location>
        <begin position="99"/>
        <end position="118"/>
    </location>
</feature>
<feature type="transmembrane region" description="Helical" evidence="8">
    <location>
        <begin position="289"/>
        <end position="311"/>
    </location>
</feature>
<evidence type="ECO:0000256" key="4">
    <source>
        <dbReference type="ARBA" id="ARBA00022475"/>
    </source>
</evidence>
<comment type="subcellular location">
    <subcellularLocation>
        <location evidence="1">Cell membrane</location>
        <topology evidence="1">Multi-pass membrane protein</topology>
    </subcellularLocation>
</comment>
<feature type="transmembrane region" description="Helical" evidence="8">
    <location>
        <begin position="153"/>
        <end position="180"/>
    </location>
</feature>
<evidence type="ECO:0000256" key="6">
    <source>
        <dbReference type="ARBA" id="ARBA00022989"/>
    </source>
</evidence>
<keyword evidence="3" id="KW-0813">Transport</keyword>
<protein>
    <submittedName>
        <fullName evidence="9">Iron complex transport system permease protein</fullName>
    </submittedName>
</protein>
<comment type="similarity">
    <text evidence="2">Belongs to the binding-protein-dependent transport system permease family. FecCD subfamily.</text>
</comment>
<sequence>MNNYHHKLIAVILFVALLLVICTSLSAGQYDLSFMQVVAWFFHKMGLPFLENINVTEQQEAVLMFIRSPRTVVGLLVGAGLAASGAVLQGLFSNPLADPGIIGVSSGATFGAVIAIIIGINSTSLVGLPISAFIGAVIAVSLTIGLATRHGRIPVLTLLLAGVVVGMLFSALTAAMLTIMDDHKVQQYLFWTIGSLDYRRWEHVFMGVVPISLGIIIMMLMARHLNILALGEAEAKAVGMNVTKFRLILLAVATMTTASSVCITGSIGFVGLIIPHMMRMLVGPNHRHLLPASMVGGAVFLVFCDAVGRMLLPNSEINVGIMTAVLGTPYFLYLLRKNMDIR</sequence>
<dbReference type="CDD" id="cd06550">
    <property type="entry name" value="TM_ABC_iron-siderophores_like"/>
    <property type="match status" value="1"/>
</dbReference>
<name>A0A1M6D6Q4_9FIRM</name>
<dbReference type="PANTHER" id="PTHR30472">
    <property type="entry name" value="FERRIC ENTEROBACTIN TRANSPORT SYSTEM PERMEASE PROTEIN"/>
    <property type="match status" value="1"/>
</dbReference>
<dbReference type="Gene3D" id="1.10.3470.10">
    <property type="entry name" value="ABC transporter involved in vitamin B12 uptake, BtuC"/>
    <property type="match status" value="1"/>
</dbReference>
<feature type="transmembrane region" description="Helical" evidence="8">
    <location>
        <begin position="247"/>
        <end position="277"/>
    </location>
</feature>
<keyword evidence="4" id="KW-1003">Cell membrane</keyword>
<evidence type="ECO:0000256" key="2">
    <source>
        <dbReference type="ARBA" id="ARBA00007935"/>
    </source>
</evidence>
<evidence type="ECO:0000256" key="3">
    <source>
        <dbReference type="ARBA" id="ARBA00022448"/>
    </source>
</evidence>
<proteinExistence type="inferred from homology"/>
<gene>
    <name evidence="9" type="ORF">SAMN02745671_01353</name>
</gene>
<keyword evidence="6 8" id="KW-1133">Transmembrane helix</keyword>
<evidence type="ECO:0000256" key="5">
    <source>
        <dbReference type="ARBA" id="ARBA00022692"/>
    </source>
</evidence>
<evidence type="ECO:0000313" key="10">
    <source>
        <dbReference type="Proteomes" id="UP000191240"/>
    </source>
</evidence>
<dbReference type="GO" id="GO:0005886">
    <property type="term" value="C:plasma membrane"/>
    <property type="evidence" value="ECO:0007669"/>
    <property type="project" value="UniProtKB-SubCell"/>
</dbReference>
<evidence type="ECO:0000256" key="7">
    <source>
        <dbReference type="ARBA" id="ARBA00023136"/>
    </source>
</evidence>
<dbReference type="SUPFAM" id="SSF81345">
    <property type="entry name" value="ABC transporter involved in vitamin B12 uptake, BtuC"/>
    <property type="match status" value="1"/>
</dbReference>
<feature type="transmembrane region" description="Helical" evidence="8">
    <location>
        <begin position="71"/>
        <end position="93"/>
    </location>
</feature>
<dbReference type="Pfam" id="PF01032">
    <property type="entry name" value="FecCD"/>
    <property type="match status" value="1"/>
</dbReference>
<dbReference type="AlphaFoldDB" id="A0A1M6D6Q4"/>